<protein>
    <recommendedName>
        <fullName evidence="11">Tryptophan 5-hydroxylase 2</fullName>
        <ecNumber evidence="4">1.14.16.4</ecNumber>
    </recommendedName>
    <alternativeName>
        <fullName evidence="12">Tryptophan 5-monooxygenase 2</fullName>
    </alternativeName>
</protein>
<feature type="domain" description="ACT" evidence="17">
    <location>
        <begin position="90"/>
        <end position="175"/>
    </location>
</feature>
<dbReference type="PANTHER" id="PTHR11473">
    <property type="entry name" value="AROMATIC AMINO ACID HYDROXYLASE"/>
    <property type="match status" value="1"/>
</dbReference>
<dbReference type="PROSITE" id="PS51671">
    <property type="entry name" value="ACT"/>
    <property type="match status" value="1"/>
</dbReference>
<feature type="domain" description="Biopterin-dependent aromatic amino acid hydroxylase family profile" evidence="16">
    <location>
        <begin position="178"/>
        <end position="524"/>
    </location>
</feature>
<evidence type="ECO:0000256" key="15">
    <source>
        <dbReference type="SAM" id="MobiDB-lite"/>
    </source>
</evidence>
<comment type="similarity">
    <text evidence="3">Belongs to the biopterin-dependent aromatic amino acid hydroxylase family.</text>
</comment>
<dbReference type="InterPro" id="IPR036329">
    <property type="entry name" value="Aro-AA_hydroxylase_C_sf"/>
</dbReference>
<dbReference type="CDD" id="cd03346">
    <property type="entry name" value="eu_TrpOH"/>
    <property type="match status" value="1"/>
</dbReference>
<evidence type="ECO:0000256" key="3">
    <source>
        <dbReference type="ARBA" id="ARBA00009712"/>
    </source>
</evidence>
<dbReference type="SUPFAM" id="SSF55021">
    <property type="entry name" value="ACT-like"/>
    <property type="match status" value="1"/>
</dbReference>
<evidence type="ECO:0000256" key="13">
    <source>
        <dbReference type="ARBA" id="ARBA00048860"/>
    </source>
</evidence>
<dbReference type="Pfam" id="PF00351">
    <property type="entry name" value="Biopterin_H"/>
    <property type="match status" value="1"/>
</dbReference>
<dbReference type="PROSITE" id="PS00367">
    <property type="entry name" value="BH4_AAA_HYDROXYL_1"/>
    <property type="match status" value="1"/>
</dbReference>
<dbReference type="PRINTS" id="PR00372">
    <property type="entry name" value="FYWHYDRXLASE"/>
</dbReference>
<dbReference type="Pfam" id="PF01842">
    <property type="entry name" value="ACT"/>
    <property type="match status" value="1"/>
</dbReference>
<keyword evidence="6" id="KW-0479">Metal-binding</keyword>
<evidence type="ECO:0000256" key="5">
    <source>
        <dbReference type="ARBA" id="ARBA00022553"/>
    </source>
</evidence>
<evidence type="ECO:0000256" key="1">
    <source>
        <dbReference type="ARBA" id="ARBA00001954"/>
    </source>
</evidence>
<dbReference type="InterPro" id="IPR036951">
    <property type="entry name" value="ArAA_hydroxylase_sf"/>
</dbReference>
<accession>A0ABM1SDZ7</accession>
<keyword evidence="7" id="KW-0560">Oxidoreductase</keyword>
<keyword evidence="10" id="KW-0724">Serotonin biosynthesis</keyword>
<dbReference type="InterPro" id="IPR045865">
    <property type="entry name" value="ACT-like_dom_sf"/>
</dbReference>
<dbReference type="NCBIfam" id="TIGR01270">
    <property type="entry name" value="Trp_5_monoox"/>
    <property type="match status" value="1"/>
</dbReference>
<evidence type="ECO:0000256" key="11">
    <source>
        <dbReference type="ARBA" id="ARBA00040889"/>
    </source>
</evidence>
<evidence type="ECO:0000313" key="18">
    <source>
        <dbReference type="Proteomes" id="UP000694941"/>
    </source>
</evidence>
<evidence type="ECO:0000256" key="2">
    <source>
        <dbReference type="ARBA" id="ARBA00004783"/>
    </source>
</evidence>
<feature type="region of interest" description="Disordered" evidence="15">
    <location>
        <begin position="46"/>
        <end position="80"/>
    </location>
</feature>
<evidence type="ECO:0000256" key="4">
    <source>
        <dbReference type="ARBA" id="ARBA00012002"/>
    </source>
</evidence>
<organism evidence="18 19">
    <name type="scientific">Limulus polyphemus</name>
    <name type="common">Atlantic horseshoe crab</name>
    <dbReference type="NCBI Taxonomy" id="6850"/>
    <lineage>
        <taxon>Eukaryota</taxon>
        <taxon>Metazoa</taxon>
        <taxon>Ecdysozoa</taxon>
        <taxon>Arthropoda</taxon>
        <taxon>Chelicerata</taxon>
        <taxon>Merostomata</taxon>
        <taxon>Xiphosura</taxon>
        <taxon>Limulidae</taxon>
        <taxon>Limulus</taxon>
    </lineage>
</organism>
<keyword evidence="8" id="KW-0408">Iron</keyword>
<comment type="pathway">
    <text evidence="2">Aromatic compound metabolism; serotonin biosynthesis; serotonin from L-tryptophan: step 1/2.</text>
</comment>
<dbReference type="PANTHER" id="PTHR11473:SF16">
    <property type="entry name" value="TRYPTOPHAN 5-HYDROXYLASE 2"/>
    <property type="match status" value="1"/>
</dbReference>
<dbReference type="InterPro" id="IPR005963">
    <property type="entry name" value="Trp_5_mOase"/>
</dbReference>
<evidence type="ECO:0000256" key="6">
    <source>
        <dbReference type="ARBA" id="ARBA00022723"/>
    </source>
</evidence>
<comment type="subunit">
    <text evidence="14">Interacts with DNAJC12.</text>
</comment>
<proteinExistence type="inferred from homology"/>
<dbReference type="Gene3D" id="1.10.800.10">
    <property type="entry name" value="Aromatic amino acid hydroxylase"/>
    <property type="match status" value="1"/>
</dbReference>
<dbReference type="Proteomes" id="UP000694941">
    <property type="component" value="Unplaced"/>
</dbReference>
<evidence type="ECO:0000256" key="10">
    <source>
        <dbReference type="ARBA" id="ARBA00023094"/>
    </source>
</evidence>
<dbReference type="RefSeq" id="XP_022241852.1">
    <property type="nucleotide sequence ID" value="XM_022386144.1"/>
</dbReference>
<keyword evidence="5" id="KW-0597">Phosphoprotein</keyword>
<evidence type="ECO:0000259" key="17">
    <source>
        <dbReference type="PROSITE" id="PS51671"/>
    </source>
</evidence>
<sequence>MERASERRHVFQSRRCCSTPAMASLPDFPDSFLEDIRRKIAAYTFKEEETSDQTIPKPVDKDKDSSGQKTVEDTSSKKPVEDIVKDKRSAVIFSLRNQVGGLVRALRVFQEKNVNVNHIESRKSHRKSSQYEIYVDVECEKGQMDDLIHTLRHEVDCVTLEELESGSVDLPEMQPTTPTSPGLYTEFDGMPWFPRKLSDLDKTSNRVLMYGTELDADHPGFKDNTYRERRKNFTVIAMSYKHGQPIPRVEYTQEEIDTWGRVFKHLKALYPTHACREFLENFNLLIKYCGYREDNIPQLEDVSCFLKRRTGFHLRPVAGYLSSRDFLAGLAFRVFHCTQYIRHSSDPFYTPEPDCCHELLGHVPLLADDSFSQFSQEIGLASLGASDDEVDKLATCYFFTVEFGLCKQNNETRVYGAGLLSSIAELQHALSPNAKVLPFDPERTCQQEPIITSFQEAYFCTGSFEEAKEKMREFAKTIKRPFGIRYNPYTQTVEILSNTRKIARMVSELKGDLCIVTTALSKIHAQ</sequence>
<evidence type="ECO:0000259" key="16">
    <source>
        <dbReference type="PROSITE" id="PS51410"/>
    </source>
</evidence>
<evidence type="ECO:0000256" key="14">
    <source>
        <dbReference type="ARBA" id="ARBA00062416"/>
    </source>
</evidence>
<feature type="compositionally biased region" description="Basic and acidic residues" evidence="15">
    <location>
        <begin position="58"/>
        <end position="80"/>
    </location>
</feature>
<keyword evidence="9" id="KW-0503">Monooxygenase</keyword>
<keyword evidence="18" id="KW-1185">Reference proteome</keyword>
<dbReference type="InterPro" id="IPR001273">
    <property type="entry name" value="ArAA_hydroxylase"/>
</dbReference>
<dbReference type="PROSITE" id="PS51410">
    <property type="entry name" value="BH4_AAA_HYDROXYL_2"/>
    <property type="match status" value="1"/>
</dbReference>
<reference evidence="19" key="1">
    <citation type="submission" date="2025-08" db="UniProtKB">
        <authorList>
            <consortium name="RefSeq"/>
        </authorList>
    </citation>
    <scope>IDENTIFICATION</scope>
    <source>
        <tissue evidence="19">Muscle</tissue>
    </source>
</reference>
<name>A0ABM1SDZ7_LIMPO</name>
<dbReference type="GeneID" id="106459616"/>
<dbReference type="InterPro" id="IPR019773">
    <property type="entry name" value="Tyrosine_3-monooxygenase-like"/>
</dbReference>
<dbReference type="SUPFAM" id="SSF56534">
    <property type="entry name" value="Aromatic aminoacid monoxygenases, catalytic and oligomerization domains"/>
    <property type="match status" value="1"/>
</dbReference>
<comment type="catalytic activity">
    <reaction evidence="13">
        <text>(6R)-L-erythro-5,6,7,8-tetrahydrobiopterin + L-tryptophan + O2 = 5-hydroxy-L-tryptophan + (4aS,6R)-4a-hydroxy-L-erythro-5,6,7,8-tetrahydrobiopterin</text>
        <dbReference type="Rhea" id="RHEA:16709"/>
        <dbReference type="ChEBI" id="CHEBI:15379"/>
        <dbReference type="ChEBI" id="CHEBI:15642"/>
        <dbReference type="ChEBI" id="CHEBI:57912"/>
        <dbReference type="ChEBI" id="CHEBI:58266"/>
        <dbReference type="ChEBI" id="CHEBI:59560"/>
        <dbReference type="EC" id="1.14.16.4"/>
    </reaction>
</comment>
<dbReference type="PIRSF" id="PIRSF000336">
    <property type="entry name" value="TH"/>
    <property type="match status" value="1"/>
</dbReference>
<dbReference type="InterPro" id="IPR002912">
    <property type="entry name" value="ACT_dom"/>
</dbReference>
<dbReference type="InterPro" id="IPR018301">
    <property type="entry name" value="ArAA_hydroxylase_Fe/CU_BS"/>
</dbReference>
<evidence type="ECO:0000256" key="8">
    <source>
        <dbReference type="ARBA" id="ARBA00023004"/>
    </source>
</evidence>
<dbReference type="EC" id="1.14.16.4" evidence="4"/>
<comment type="cofactor">
    <cofactor evidence="1">
        <name>Fe(2+)</name>
        <dbReference type="ChEBI" id="CHEBI:29033"/>
    </cofactor>
</comment>
<dbReference type="InterPro" id="IPR019774">
    <property type="entry name" value="Aromatic-AA_hydroxylase_C"/>
</dbReference>
<gene>
    <name evidence="19" type="primary">LOC106459616</name>
</gene>
<dbReference type="InterPro" id="IPR041904">
    <property type="entry name" value="TrpOH_cat"/>
</dbReference>
<evidence type="ECO:0000256" key="9">
    <source>
        <dbReference type="ARBA" id="ARBA00023033"/>
    </source>
</evidence>
<evidence type="ECO:0000313" key="19">
    <source>
        <dbReference type="RefSeq" id="XP_022241852.1"/>
    </source>
</evidence>
<evidence type="ECO:0000256" key="7">
    <source>
        <dbReference type="ARBA" id="ARBA00023002"/>
    </source>
</evidence>
<evidence type="ECO:0000256" key="12">
    <source>
        <dbReference type="ARBA" id="ARBA00042662"/>
    </source>
</evidence>